<protein>
    <submittedName>
        <fullName evidence="1">Uncharacterized protein</fullName>
    </submittedName>
</protein>
<keyword evidence="2" id="KW-1185">Reference proteome</keyword>
<dbReference type="OrthoDB" id="2087435at2"/>
<gene>
    <name evidence="1" type="ORF">TPA0598_04_03170</name>
</gene>
<organism evidence="1 2">
    <name type="scientific">Streptomyces lydicamycinicus</name>
    <dbReference type="NCBI Taxonomy" id="1546107"/>
    <lineage>
        <taxon>Bacteria</taxon>
        <taxon>Bacillati</taxon>
        <taxon>Actinomycetota</taxon>
        <taxon>Actinomycetes</taxon>
        <taxon>Kitasatosporales</taxon>
        <taxon>Streptomycetaceae</taxon>
        <taxon>Streptomyces</taxon>
    </lineage>
</organism>
<dbReference type="AlphaFoldDB" id="A0A0P4R6Y3"/>
<dbReference type="Proteomes" id="UP000048965">
    <property type="component" value="Unassembled WGS sequence"/>
</dbReference>
<dbReference type="EMBL" id="BBNO01000004">
    <property type="protein sequence ID" value="GAO08681.1"/>
    <property type="molecule type" value="Genomic_DNA"/>
</dbReference>
<reference evidence="2" key="1">
    <citation type="submission" date="2014-09" db="EMBL/GenBank/DDBJ databases">
        <title>Whole genome shotgun sequence of Streptomyces sp. NBRC 110027.</title>
        <authorList>
            <person name="Komaki H."/>
            <person name="Ichikawa N."/>
            <person name="Katano-Makiyama Y."/>
            <person name="Hosoyama A."/>
            <person name="Hashimoto M."/>
            <person name="Uohara A."/>
            <person name="Kitahashi Y."/>
            <person name="Ohji S."/>
            <person name="Kimura A."/>
            <person name="Yamazoe A."/>
            <person name="Igarashi Y."/>
            <person name="Fujita N."/>
        </authorList>
    </citation>
    <scope>NUCLEOTIDE SEQUENCE [LARGE SCALE GENOMIC DNA]</scope>
    <source>
        <strain evidence="2">NBRC 110027</strain>
    </source>
</reference>
<accession>A0A0P4R6Y3</accession>
<reference evidence="1 2" key="2">
    <citation type="journal article" date="2015" name="Stand. Genomic Sci.">
        <title>Draft genome sequence of marine-derived Streptomyces sp. TP-A0598, a producer of anti-MRSA antibiotic lydicamycins.</title>
        <authorList>
            <person name="Komaki H."/>
            <person name="Ichikawa N."/>
            <person name="Hosoyama A."/>
            <person name="Fujita N."/>
            <person name="Igarashi Y."/>
        </authorList>
    </citation>
    <scope>NUCLEOTIDE SEQUENCE [LARGE SCALE GENOMIC DNA]</scope>
    <source>
        <strain evidence="1 2">NBRC 110027</strain>
    </source>
</reference>
<dbReference type="RefSeq" id="WP_042154469.1">
    <property type="nucleotide sequence ID" value="NZ_BBNO01000004.1"/>
</dbReference>
<evidence type="ECO:0000313" key="1">
    <source>
        <dbReference type="EMBL" id="GAO08681.1"/>
    </source>
</evidence>
<proteinExistence type="predicted"/>
<comment type="caution">
    <text evidence="1">The sequence shown here is derived from an EMBL/GenBank/DDBJ whole genome shotgun (WGS) entry which is preliminary data.</text>
</comment>
<sequence length="74" mass="7976">MTYPSDVAEWPSVELTAICRTPGCPAENIPFTGLYYENPEPPIYRGQCGQCGQPIETLLGDSDGQQISGPTRAS</sequence>
<evidence type="ECO:0000313" key="2">
    <source>
        <dbReference type="Proteomes" id="UP000048965"/>
    </source>
</evidence>
<name>A0A0P4R6Y3_9ACTN</name>